<dbReference type="InterPro" id="IPR036249">
    <property type="entry name" value="Thioredoxin-like_sf"/>
</dbReference>
<dbReference type="InterPro" id="IPR004879">
    <property type="entry name" value="Ssp411-like_TRX"/>
</dbReference>
<dbReference type="SUPFAM" id="SSF52833">
    <property type="entry name" value="Thioredoxin-like"/>
    <property type="match status" value="1"/>
</dbReference>
<dbReference type="RefSeq" id="WP_177240906.1">
    <property type="nucleotide sequence ID" value="NZ_FOHX01000009.1"/>
</dbReference>
<accession>A0A1I0KS75</accession>
<dbReference type="Proteomes" id="UP000199361">
    <property type="component" value="Unassembled WGS sequence"/>
</dbReference>
<dbReference type="GO" id="GO:0005975">
    <property type="term" value="P:carbohydrate metabolic process"/>
    <property type="evidence" value="ECO:0007669"/>
    <property type="project" value="InterPro"/>
</dbReference>
<evidence type="ECO:0000313" key="3">
    <source>
        <dbReference type="Proteomes" id="UP000199361"/>
    </source>
</evidence>
<dbReference type="PIRSF" id="PIRSF006402">
    <property type="entry name" value="UCP006402_thioredoxin"/>
    <property type="match status" value="1"/>
</dbReference>
<reference evidence="2 3" key="1">
    <citation type="submission" date="2016-10" db="EMBL/GenBank/DDBJ databases">
        <authorList>
            <person name="de Groot N.N."/>
        </authorList>
    </citation>
    <scope>NUCLEOTIDE SEQUENCE [LARGE SCALE GENOMIC DNA]</scope>
    <source>
        <strain evidence="2 3">CGMCC 4.5598</strain>
    </source>
</reference>
<organism evidence="2 3">
    <name type="scientific">Nonomuraea wenchangensis</name>
    <dbReference type="NCBI Taxonomy" id="568860"/>
    <lineage>
        <taxon>Bacteria</taxon>
        <taxon>Bacillati</taxon>
        <taxon>Actinomycetota</taxon>
        <taxon>Actinomycetes</taxon>
        <taxon>Streptosporangiales</taxon>
        <taxon>Streptosporangiaceae</taxon>
        <taxon>Nonomuraea</taxon>
    </lineage>
</organism>
<proteinExistence type="predicted"/>
<dbReference type="PANTHER" id="PTHR42899:SF1">
    <property type="entry name" value="SPERMATOGENESIS-ASSOCIATED PROTEIN 20"/>
    <property type="match status" value="1"/>
</dbReference>
<dbReference type="InterPro" id="IPR012341">
    <property type="entry name" value="6hp_glycosidase-like_sf"/>
</dbReference>
<dbReference type="InterPro" id="IPR024705">
    <property type="entry name" value="Ssp411"/>
</dbReference>
<dbReference type="STRING" id="568860.SAMN05421811_109165"/>
<feature type="domain" description="Spermatogenesis-associated protein 20-like TRX" evidence="1">
    <location>
        <begin position="2"/>
        <end position="156"/>
    </location>
</feature>
<dbReference type="CDD" id="cd02955">
    <property type="entry name" value="SSP411"/>
    <property type="match status" value="1"/>
</dbReference>
<dbReference type="SUPFAM" id="SSF48208">
    <property type="entry name" value="Six-hairpin glycosidases"/>
    <property type="match status" value="1"/>
</dbReference>
<name>A0A1I0KS75_9ACTN</name>
<evidence type="ECO:0000259" key="1">
    <source>
        <dbReference type="Pfam" id="PF03190"/>
    </source>
</evidence>
<dbReference type="EMBL" id="FOHX01000009">
    <property type="protein sequence ID" value="SEU28315.1"/>
    <property type="molecule type" value="Genomic_DNA"/>
</dbReference>
<dbReference type="Pfam" id="PF03190">
    <property type="entry name" value="Thioredox_DsbH"/>
    <property type="match status" value="1"/>
</dbReference>
<gene>
    <name evidence="2" type="ORF">SAMN05421811_109165</name>
</gene>
<dbReference type="AlphaFoldDB" id="A0A1I0KS75"/>
<keyword evidence="3" id="KW-1185">Reference proteome</keyword>
<protein>
    <recommendedName>
        <fullName evidence="1">Spermatogenesis-associated protein 20-like TRX domain-containing protein</fullName>
    </recommendedName>
</protein>
<evidence type="ECO:0000313" key="2">
    <source>
        <dbReference type="EMBL" id="SEU28315.1"/>
    </source>
</evidence>
<dbReference type="Gene3D" id="1.50.10.10">
    <property type="match status" value="1"/>
</dbReference>
<dbReference type="PANTHER" id="PTHR42899">
    <property type="entry name" value="SPERMATOGENESIS-ASSOCIATED PROTEIN 20"/>
    <property type="match status" value="1"/>
</dbReference>
<sequence>MNHLAGSTSPYLLQHADNPVDWWPWGEEAFAEARRRDVPLLISVGYSACHWCHVMAHESFEDPDTARLMNEHFVNIKVDREERPDVDAVYMGATQAMTRQGGWPMTVFATPDGHPFYCGTYFPRPHFQRLLQEVHRVWTGDRESVLDQGAKVVEALDGGTALPSGPLPGAETLARAMDNLRESFDPVRGGFGGAPKFPPSMVLEFLLRSGEREMSARTLEAMARGGIYDQLGGGFARYSVDAGWVVPHFEKMLYDNALLLRVYTHWWKAGGGDLARRVALETAGWLLREMTTPEGGFASALDADSEGVEGKFYVWTPDQLGEVLGADDGRWATGLFEVTGTFEHGTSVLQLPRDPDDPERYERVRERLLAARERRVRPGRDDKVVASWNGLVIAALAEAGVVFERPDLVSAAERAAELLARVHVVDGRLLRTSRDGRAGANAGVLEDHANLAEGLIALYGVTGEARWLRLAGTLLDVVLDRFADGRGGFYDTADDAERLFQRPQDPTDNATPSGQFAAAGALLSYAALTGSARHREAAEAALGTVSVLAQGHARFAGWGLAVARAALDGPVEVAVVGAPGDPRRAALHRAALLADVPGLVVALGDGDAPMRGGTGEALAPAEPVFPALLEGRGPIDEAPAAYVCRGFTCRLPVTTVDGLRAELAGG</sequence>
<dbReference type="InterPro" id="IPR008928">
    <property type="entry name" value="6-hairpin_glycosidase_sf"/>
</dbReference>
<dbReference type="Gene3D" id="3.40.30.10">
    <property type="entry name" value="Glutaredoxin"/>
    <property type="match status" value="1"/>
</dbReference>